<evidence type="ECO:0000256" key="4">
    <source>
        <dbReference type="SAM" id="Coils"/>
    </source>
</evidence>
<dbReference type="PANTHER" id="PTHR44157">
    <property type="entry name" value="DNAJ HOMOLOG SUBFAMILY C MEMBER 11"/>
    <property type="match status" value="1"/>
</dbReference>
<dbReference type="OrthoDB" id="10250354at2759"/>
<reference evidence="7 8" key="1">
    <citation type="submission" date="2019-03" db="EMBL/GenBank/DDBJ databases">
        <title>Sequencing 23 genomes of Wallemia ichthyophaga.</title>
        <authorList>
            <person name="Gostincar C."/>
        </authorList>
    </citation>
    <scope>NUCLEOTIDE SEQUENCE [LARGE SCALE GENOMIC DNA]</scope>
    <source>
        <strain evidence="7 8">EXF-5753</strain>
    </source>
</reference>
<proteinExistence type="predicted"/>
<feature type="coiled-coil region" evidence="4">
    <location>
        <begin position="471"/>
        <end position="502"/>
    </location>
</feature>
<comment type="subcellular location">
    <subcellularLocation>
        <location evidence="1">Membrane</location>
    </subcellularLocation>
</comment>
<sequence length="610" mass="68619">MDGLYNLSEWQNVHNENFSDRNEPIEKELDYEVDRDIDNNNESTRDFYATDKNASSILNLPRSASNDMIKDRYKQLAVIFHPDKQRTDAQKESAAAQFAHIKQAYEVLSDPHTRMAYDTLGEEGLRNDLQVGQRLRTPEEMRDEYERRRRVNELESLESVLRSKGDVTVHLDATSAVSDAMGIPNQPQTNMLGNPILEKTGLTNSLAGVAVRRLVMQHSFECPITRQTQLVVLGQMVSKGNTGGGNVMGTIRHFHSPNLTFNITQTFLKPQFTQIAAIYDIDDETNLQLTSMHPDPRLFPQINVTLSRRVYETVQAFLSLRLPSPMGPSSLSVGANGVTPGRSSSSWNTSIVFGPVENGLGVEWGRRVLDNTIRFRLGTSLSLQGIFNSFAWAERKITRATTIGFGVTCSLPGGVVARFRWSRLGQRITIPVLLSRELDLAVAALAATIPSMSMVLMHYTYLVPRNKKLKASKLKKLRQEHKERTEEKRSEANEAVAILQEHASRKETEETRKSGLVITEASYGSCEDIDEGAQERIDVRVPLTSLINDSQLHIPKGMSKSGLLGFYDPCLGEKKNLIVTYQYQLRLHKAVFKDKEEVALPQRDHVVHVE</sequence>
<dbReference type="PROSITE" id="PS50076">
    <property type="entry name" value="DNAJ_2"/>
    <property type="match status" value="1"/>
</dbReference>
<dbReference type="Gene3D" id="1.10.287.110">
    <property type="entry name" value="DnaJ domain"/>
    <property type="match status" value="1"/>
</dbReference>
<dbReference type="InterPro" id="IPR018253">
    <property type="entry name" value="DnaJ_domain_CS"/>
</dbReference>
<feature type="transmembrane region" description="Helical" evidence="5">
    <location>
        <begin position="440"/>
        <end position="463"/>
    </location>
</feature>
<comment type="caution">
    <text evidence="7">The sequence shown here is derived from an EMBL/GenBank/DDBJ whole genome shotgun (WGS) entry which is preliminary data.</text>
</comment>
<evidence type="ECO:0000256" key="3">
    <source>
        <dbReference type="ARBA" id="ARBA00023186"/>
    </source>
</evidence>
<dbReference type="GO" id="GO:0016020">
    <property type="term" value="C:membrane"/>
    <property type="evidence" value="ECO:0007669"/>
    <property type="project" value="UniProtKB-SubCell"/>
</dbReference>
<feature type="domain" description="J" evidence="6">
    <location>
        <begin position="53"/>
        <end position="121"/>
    </location>
</feature>
<dbReference type="CDD" id="cd06257">
    <property type="entry name" value="DnaJ"/>
    <property type="match status" value="1"/>
</dbReference>
<evidence type="ECO:0000313" key="8">
    <source>
        <dbReference type="Proteomes" id="UP000310189"/>
    </source>
</evidence>
<accession>A0A4T0FCQ8</accession>
<evidence type="ECO:0000313" key="7">
    <source>
        <dbReference type="EMBL" id="TIA85911.1"/>
    </source>
</evidence>
<dbReference type="PROSITE" id="PS00636">
    <property type="entry name" value="DNAJ_1"/>
    <property type="match status" value="1"/>
</dbReference>
<dbReference type="InterPro" id="IPR001623">
    <property type="entry name" value="DnaJ_domain"/>
</dbReference>
<keyword evidence="4" id="KW-0175">Coiled coil</keyword>
<dbReference type="PRINTS" id="PR00625">
    <property type="entry name" value="JDOMAIN"/>
</dbReference>
<dbReference type="InterPro" id="IPR036869">
    <property type="entry name" value="J_dom_sf"/>
</dbReference>
<keyword evidence="5" id="KW-1133">Transmembrane helix</keyword>
<protein>
    <recommendedName>
        <fullName evidence="6">J domain-containing protein</fullName>
    </recommendedName>
</protein>
<evidence type="ECO:0000256" key="1">
    <source>
        <dbReference type="ARBA" id="ARBA00004370"/>
    </source>
</evidence>
<dbReference type="AlphaFoldDB" id="A0A4T0FCQ8"/>
<keyword evidence="8" id="KW-1185">Reference proteome</keyword>
<dbReference type="GO" id="GO:0042407">
    <property type="term" value="P:cristae formation"/>
    <property type="evidence" value="ECO:0007669"/>
    <property type="project" value="TreeGrafter"/>
</dbReference>
<dbReference type="Proteomes" id="UP000310189">
    <property type="component" value="Unassembled WGS sequence"/>
</dbReference>
<keyword evidence="5" id="KW-0812">Transmembrane</keyword>
<evidence type="ECO:0000256" key="5">
    <source>
        <dbReference type="SAM" id="Phobius"/>
    </source>
</evidence>
<dbReference type="EMBL" id="SPNW01000094">
    <property type="protein sequence ID" value="TIA85911.1"/>
    <property type="molecule type" value="Genomic_DNA"/>
</dbReference>
<dbReference type="Pfam" id="PF11875">
    <property type="entry name" value="DnaJ-like_C11_C"/>
    <property type="match status" value="1"/>
</dbReference>
<organism evidence="7 8">
    <name type="scientific">Wallemia hederae</name>
    <dbReference type="NCBI Taxonomy" id="1540922"/>
    <lineage>
        <taxon>Eukaryota</taxon>
        <taxon>Fungi</taxon>
        <taxon>Dikarya</taxon>
        <taxon>Basidiomycota</taxon>
        <taxon>Wallemiomycotina</taxon>
        <taxon>Wallemiomycetes</taxon>
        <taxon>Wallemiales</taxon>
        <taxon>Wallemiaceae</taxon>
        <taxon>Wallemia</taxon>
    </lineage>
</organism>
<dbReference type="Pfam" id="PF22774">
    <property type="entry name" value="DNAJC11_beta-barrel"/>
    <property type="match status" value="1"/>
</dbReference>
<dbReference type="SUPFAM" id="SSF46565">
    <property type="entry name" value="Chaperone J-domain"/>
    <property type="match status" value="1"/>
</dbReference>
<dbReference type="GO" id="GO:0005739">
    <property type="term" value="C:mitochondrion"/>
    <property type="evidence" value="ECO:0007669"/>
    <property type="project" value="GOC"/>
</dbReference>
<evidence type="ECO:0000259" key="6">
    <source>
        <dbReference type="PROSITE" id="PS50076"/>
    </source>
</evidence>
<keyword evidence="3" id="KW-0143">Chaperone</keyword>
<keyword evidence="2 5" id="KW-0472">Membrane</keyword>
<gene>
    <name evidence="7" type="ORF">E3P99_03855</name>
</gene>
<dbReference type="PANTHER" id="PTHR44157:SF1">
    <property type="entry name" value="DNAJ HOMOLOG SUBFAMILY C MEMBER 11"/>
    <property type="match status" value="1"/>
</dbReference>
<evidence type="ECO:0000256" key="2">
    <source>
        <dbReference type="ARBA" id="ARBA00023136"/>
    </source>
</evidence>
<dbReference type="Pfam" id="PF00226">
    <property type="entry name" value="DnaJ"/>
    <property type="match status" value="1"/>
</dbReference>
<dbReference type="InterPro" id="IPR052243">
    <property type="entry name" value="Mito_inner_membrane_organizer"/>
</dbReference>
<dbReference type="InterPro" id="IPR055225">
    <property type="entry name" value="DNAJC11-like_beta-barrel"/>
</dbReference>
<dbReference type="SMART" id="SM00271">
    <property type="entry name" value="DnaJ"/>
    <property type="match status" value="1"/>
</dbReference>
<dbReference type="InterPro" id="IPR024586">
    <property type="entry name" value="DnaJ-like_C11_C"/>
</dbReference>
<name>A0A4T0FCQ8_9BASI</name>